<proteinExistence type="predicted"/>
<evidence type="ECO:0000313" key="3">
    <source>
        <dbReference type="Proteomes" id="UP001295684"/>
    </source>
</evidence>
<dbReference type="AlphaFoldDB" id="A0AAD1XGP7"/>
<protein>
    <submittedName>
        <fullName evidence="2">Uncharacterized protein</fullName>
    </submittedName>
</protein>
<organism evidence="2 3">
    <name type="scientific">Euplotes crassus</name>
    <dbReference type="NCBI Taxonomy" id="5936"/>
    <lineage>
        <taxon>Eukaryota</taxon>
        <taxon>Sar</taxon>
        <taxon>Alveolata</taxon>
        <taxon>Ciliophora</taxon>
        <taxon>Intramacronucleata</taxon>
        <taxon>Spirotrichea</taxon>
        <taxon>Hypotrichia</taxon>
        <taxon>Euplotida</taxon>
        <taxon>Euplotidae</taxon>
        <taxon>Moneuplotes</taxon>
    </lineage>
</organism>
<sequence length="313" mass="35800">MSKLVLIDRKDEQKLRQNICAHKEPREGAKNNPILPKIQLSDVVASQNLCKSDIIYNRARFKTKSSVKNQQNSINNMLTSLTKVEKATIPDIKAPLPLNLSKQEQRHNSVVQKLNFSVSKTPKNSQKMSTIASMKSSTKKPKHLLKIESTLKNRQNLLPPRNSMKDPRINLKIAQTSARSGMESSPFVRAKEYDKSLTRKAKLPGLSPSPKVASSKPLVDNLKKNLNRIKYLEKAHRYVRRRNILSQKSHSKRVKIKPERGTPECGNVSRIWNNQEQVRIRTVGGLWLATPNKKKKVIKKHKYLKQSKPIFIK</sequence>
<accession>A0AAD1XGP7</accession>
<reference evidence="2" key="1">
    <citation type="submission" date="2023-07" db="EMBL/GenBank/DDBJ databases">
        <authorList>
            <consortium name="AG Swart"/>
            <person name="Singh M."/>
            <person name="Singh A."/>
            <person name="Seah K."/>
            <person name="Emmerich C."/>
        </authorList>
    </citation>
    <scope>NUCLEOTIDE SEQUENCE</scope>
    <source>
        <strain evidence="2">DP1</strain>
    </source>
</reference>
<evidence type="ECO:0000256" key="1">
    <source>
        <dbReference type="SAM" id="MobiDB-lite"/>
    </source>
</evidence>
<comment type="caution">
    <text evidence="2">The sequence shown here is derived from an EMBL/GenBank/DDBJ whole genome shotgun (WGS) entry which is preliminary data.</text>
</comment>
<feature type="region of interest" description="Disordered" evidence="1">
    <location>
        <begin position="120"/>
        <end position="141"/>
    </location>
</feature>
<dbReference type="Proteomes" id="UP001295684">
    <property type="component" value="Unassembled WGS sequence"/>
</dbReference>
<feature type="compositionally biased region" description="Polar residues" evidence="1">
    <location>
        <begin position="120"/>
        <end position="136"/>
    </location>
</feature>
<name>A0AAD1XGP7_EUPCR</name>
<gene>
    <name evidence="2" type="ORF">ECRASSUSDP1_LOCUS12855</name>
</gene>
<keyword evidence="3" id="KW-1185">Reference proteome</keyword>
<evidence type="ECO:0000313" key="2">
    <source>
        <dbReference type="EMBL" id="CAI2371531.1"/>
    </source>
</evidence>
<dbReference type="EMBL" id="CAMPGE010012772">
    <property type="protein sequence ID" value="CAI2371531.1"/>
    <property type="molecule type" value="Genomic_DNA"/>
</dbReference>